<dbReference type="Gene3D" id="2.30.40.10">
    <property type="entry name" value="Urease, subunit C, domain 1"/>
    <property type="match status" value="1"/>
</dbReference>
<dbReference type="SUPFAM" id="SSF51556">
    <property type="entry name" value="Metallo-dependent hydrolases"/>
    <property type="match status" value="1"/>
</dbReference>
<gene>
    <name evidence="7" type="primary">nagA</name>
    <name evidence="7" type="ORF">AB0C36_37025</name>
</gene>
<organism evidence="7 8">
    <name type="scientific">Streptodolium elevatio</name>
    <dbReference type="NCBI Taxonomy" id="3157996"/>
    <lineage>
        <taxon>Bacteria</taxon>
        <taxon>Bacillati</taxon>
        <taxon>Actinomycetota</taxon>
        <taxon>Actinomycetes</taxon>
        <taxon>Kitasatosporales</taxon>
        <taxon>Streptomycetaceae</taxon>
        <taxon>Streptodolium</taxon>
    </lineage>
</organism>
<keyword evidence="8" id="KW-1185">Reference proteome</keyword>
<dbReference type="InterPro" id="IPR003764">
    <property type="entry name" value="GlcNAc_6-P_deAcase"/>
</dbReference>
<keyword evidence="2" id="KW-0479">Metal-binding</keyword>
<reference evidence="7 8" key="1">
    <citation type="submission" date="2024-06" db="EMBL/GenBank/DDBJ databases">
        <title>The Natural Products Discovery Center: Release of the First 8490 Sequenced Strains for Exploring Actinobacteria Biosynthetic Diversity.</title>
        <authorList>
            <person name="Kalkreuter E."/>
            <person name="Kautsar S.A."/>
            <person name="Yang D."/>
            <person name="Bader C.D."/>
            <person name="Teijaro C.N."/>
            <person name="Fluegel L."/>
            <person name="Davis C.M."/>
            <person name="Simpson J.R."/>
            <person name="Lauterbach L."/>
            <person name="Steele A.D."/>
            <person name="Gui C."/>
            <person name="Meng S."/>
            <person name="Li G."/>
            <person name="Viehrig K."/>
            <person name="Ye F."/>
            <person name="Su P."/>
            <person name="Kiefer A.F."/>
            <person name="Nichols A."/>
            <person name="Cepeda A.J."/>
            <person name="Yan W."/>
            <person name="Fan B."/>
            <person name="Jiang Y."/>
            <person name="Adhikari A."/>
            <person name="Zheng C.-J."/>
            <person name="Schuster L."/>
            <person name="Cowan T.M."/>
            <person name="Smanski M.J."/>
            <person name="Chevrette M.G."/>
            <person name="De Carvalho L.P.S."/>
            <person name="Shen B."/>
        </authorList>
    </citation>
    <scope>NUCLEOTIDE SEQUENCE [LARGE SCALE GENOMIC DNA]</scope>
    <source>
        <strain evidence="7 8">NPDC048946</strain>
    </source>
</reference>
<feature type="domain" description="Amidohydrolase-related" evidence="6">
    <location>
        <begin position="60"/>
        <end position="380"/>
    </location>
</feature>
<comment type="similarity">
    <text evidence="1 5">Belongs to the metallo-dependent hydrolases superfamily. NagA family.</text>
</comment>
<dbReference type="GO" id="GO:0008448">
    <property type="term" value="F:N-acetylglucosamine-6-phosphate deacetylase activity"/>
    <property type="evidence" value="ECO:0007669"/>
    <property type="project" value="UniProtKB-EC"/>
</dbReference>
<keyword evidence="4 5" id="KW-0119">Carbohydrate metabolism</keyword>
<dbReference type="Pfam" id="PF01979">
    <property type="entry name" value="Amidohydro_1"/>
    <property type="match status" value="1"/>
</dbReference>
<dbReference type="InterPro" id="IPR011059">
    <property type="entry name" value="Metal-dep_hydrolase_composite"/>
</dbReference>
<dbReference type="EMBL" id="JBEZFP010000153">
    <property type="protein sequence ID" value="MEU8139089.1"/>
    <property type="molecule type" value="Genomic_DNA"/>
</dbReference>
<evidence type="ECO:0000256" key="4">
    <source>
        <dbReference type="ARBA" id="ARBA00023277"/>
    </source>
</evidence>
<dbReference type="CDD" id="cd00854">
    <property type="entry name" value="NagA"/>
    <property type="match status" value="1"/>
</dbReference>
<dbReference type="PANTHER" id="PTHR11113">
    <property type="entry name" value="N-ACETYLGLUCOSAMINE-6-PHOSPHATE DEACETYLASE"/>
    <property type="match status" value="1"/>
</dbReference>
<dbReference type="InterPro" id="IPR006680">
    <property type="entry name" value="Amidohydro-rel"/>
</dbReference>
<evidence type="ECO:0000313" key="7">
    <source>
        <dbReference type="EMBL" id="MEU8139089.1"/>
    </source>
</evidence>
<name>A0ABV3DVA8_9ACTN</name>
<dbReference type="Gene3D" id="3.20.20.140">
    <property type="entry name" value="Metal-dependent hydrolases"/>
    <property type="match status" value="1"/>
</dbReference>
<keyword evidence="3 5" id="KW-0378">Hydrolase</keyword>
<comment type="caution">
    <text evidence="7">The sequence shown here is derived from an EMBL/GenBank/DDBJ whole genome shotgun (WGS) entry which is preliminary data.</text>
</comment>
<evidence type="ECO:0000256" key="1">
    <source>
        <dbReference type="ARBA" id="ARBA00010716"/>
    </source>
</evidence>
<dbReference type="RefSeq" id="WP_358362950.1">
    <property type="nucleotide sequence ID" value="NZ_JBEZFP010000153.1"/>
</dbReference>
<dbReference type="PANTHER" id="PTHR11113:SF14">
    <property type="entry name" value="N-ACETYLGLUCOSAMINE-6-PHOSPHATE DEACETYLASE"/>
    <property type="match status" value="1"/>
</dbReference>
<dbReference type="Proteomes" id="UP001551482">
    <property type="component" value="Unassembled WGS sequence"/>
</dbReference>
<protein>
    <submittedName>
        <fullName evidence="7">N-acetylglucosamine-6-phosphate deacetylase</fullName>
        <ecNumber evidence="7">3.5.1.25</ecNumber>
    </submittedName>
</protein>
<accession>A0ABV3DVA8</accession>
<dbReference type="InterPro" id="IPR032466">
    <property type="entry name" value="Metal_Hydrolase"/>
</dbReference>
<dbReference type="SUPFAM" id="SSF51338">
    <property type="entry name" value="Composite domain of metallo-dependent hydrolases"/>
    <property type="match status" value="1"/>
</dbReference>
<evidence type="ECO:0000256" key="2">
    <source>
        <dbReference type="ARBA" id="ARBA00022723"/>
    </source>
</evidence>
<dbReference type="PIRSF" id="PIRSF038994">
    <property type="entry name" value="NagA"/>
    <property type="match status" value="1"/>
</dbReference>
<proteinExistence type="inferred from homology"/>
<evidence type="ECO:0000259" key="6">
    <source>
        <dbReference type="Pfam" id="PF01979"/>
    </source>
</evidence>
<sequence>MTRVTRLTGARVVLPDGILDRGEVAFADGVITAVGTPPAADAERPDRVPDDAVDLTGHWLVPGFVDMHVHGGSGASYMSGDPEQALRVAAFHRAHGTTTTMASLVTAPHDELMRAVSQLAGLVEDGVLAGLHLEGPYLSRARCGAHDPELLRDPDRAEVDALLKAGRGTVRMLTLAPELDGGVDLVRRLVDAGVLAAVGHTDGTHRETLAALAAGASVATHLFNAMRSVHHREPGPVTALLQDSDVVVELINDGVHLHPGIVNLAFQAAGSSRVAFITDAMSAAGMPDGTYPLGPMTTRVEGGIARLVDGDSIAGSTLTLDRALRTAVRENRLPMTDAVRALSTTPARALGLADRTGSVEVGKRADLVVLDADLRVTGVLWGGSWVGDAPAGGPGQPGA</sequence>
<evidence type="ECO:0000256" key="3">
    <source>
        <dbReference type="ARBA" id="ARBA00022801"/>
    </source>
</evidence>
<dbReference type="NCBIfam" id="TIGR00221">
    <property type="entry name" value="nagA"/>
    <property type="match status" value="1"/>
</dbReference>
<dbReference type="EC" id="3.5.1.25" evidence="7"/>
<evidence type="ECO:0000256" key="5">
    <source>
        <dbReference type="PIRNR" id="PIRNR038994"/>
    </source>
</evidence>
<evidence type="ECO:0000313" key="8">
    <source>
        <dbReference type="Proteomes" id="UP001551482"/>
    </source>
</evidence>